<dbReference type="GO" id="GO:0019888">
    <property type="term" value="F:protein phosphatase regulator activity"/>
    <property type="evidence" value="ECO:0007669"/>
    <property type="project" value="InterPro"/>
</dbReference>
<feature type="compositionally biased region" description="Basic and acidic residues" evidence="2">
    <location>
        <begin position="615"/>
        <end position="625"/>
    </location>
</feature>
<evidence type="ECO:0000256" key="2">
    <source>
        <dbReference type="SAM" id="MobiDB-lite"/>
    </source>
</evidence>
<dbReference type="Proteomes" id="UP001285441">
    <property type="component" value="Unassembled WGS sequence"/>
</dbReference>
<feature type="region of interest" description="Disordered" evidence="2">
    <location>
        <begin position="47"/>
        <end position="131"/>
    </location>
</feature>
<name>A0AAE0P5P0_9PEZI</name>
<dbReference type="GO" id="GO:0005737">
    <property type="term" value="C:cytoplasm"/>
    <property type="evidence" value="ECO:0007669"/>
    <property type="project" value="TreeGrafter"/>
</dbReference>
<reference evidence="3" key="1">
    <citation type="journal article" date="2023" name="Mol. Phylogenet. Evol.">
        <title>Genome-scale phylogeny and comparative genomics of the fungal order Sordariales.</title>
        <authorList>
            <person name="Hensen N."/>
            <person name="Bonometti L."/>
            <person name="Westerberg I."/>
            <person name="Brannstrom I.O."/>
            <person name="Guillou S."/>
            <person name="Cros-Aarteil S."/>
            <person name="Calhoun S."/>
            <person name="Haridas S."/>
            <person name="Kuo A."/>
            <person name="Mondo S."/>
            <person name="Pangilinan J."/>
            <person name="Riley R."/>
            <person name="LaButti K."/>
            <person name="Andreopoulos B."/>
            <person name="Lipzen A."/>
            <person name="Chen C."/>
            <person name="Yan M."/>
            <person name="Daum C."/>
            <person name="Ng V."/>
            <person name="Clum A."/>
            <person name="Steindorff A."/>
            <person name="Ohm R.A."/>
            <person name="Martin F."/>
            <person name="Silar P."/>
            <person name="Natvig D.O."/>
            <person name="Lalanne C."/>
            <person name="Gautier V."/>
            <person name="Ament-Velasquez S.L."/>
            <person name="Kruys A."/>
            <person name="Hutchinson M.I."/>
            <person name="Powell A.J."/>
            <person name="Barry K."/>
            <person name="Miller A.N."/>
            <person name="Grigoriev I.V."/>
            <person name="Debuchy R."/>
            <person name="Gladieux P."/>
            <person name="Hiltunen Thoren M."/>
            <person name="Johannesson H."/>
        </authorList>
    </citation>
    <scope>NUCLEOTIDE SEQUENCE</scope>
    <source>
        <strain evidence="3">CBS 232.78</strain>
    </source>
</reference>
<evidence type="ECO:0000313" key="4">
    <source>
        <dbReference type="Proteomes" id="UP001285441"/>
    </source>
</evidence>
<feature type="compositionally biased region" description="Low complexity" evidence="2">
    <location>
        <begin position="116"/>
        <end position="125"/>
    </location>
</feature>
<feature type="compositionally biased region" description="Pro residues" evidence="2">
    <location>
        <begin position="50"/>
        <end position="64"/>
    </location>
</feature>
<sequence length="625" mass="64375">MMAEMEIETDDDILKKVAQDGSMDYSLWPGLLPALVSRIEKIVHHEFPIPHLPPPNLPVRPPSPRFLAPLPSSDPIDAPDSSDAALSSDETNKENANPSSVLQVTRPSAPPPPSSAPSSEPTTTAQQERQPGTLPAPIIALLEEITSTLTLNFTEYPPHTIQRLAELVLCPRQHYRHLAAYLHALDRVVHVTSGANIYPLPPAIPDMSAMSLLANGVGGAGAGRLTINTAAANNIGSDEALGGALLTPIPWLTRRANGGDSQDSSETGGSSPLSSGPSAAGPAAPPQQPQTVSPVQPQQQQPQRSAGGAASSSASARALEGQVRTESTETIEGPNGMGSIETVSVSVNGIPSMGAGAVLAQRGVTQGELLRQEQRAGVVPLSQLARQQQERAAVVAANAGPSAATSSSAAAEAAADEDAPMHEGDAADEDEEEEGVPHMQGPEDLGAADMGPQSASTSSVGPGGAVEMHGIDVEAAVGRRLQSPPPAQLQRTASLSPEATMIPRSPKREATDELVPPSASKKRLKEDQSGAEQSAAAPAAEEGEEPMKDAEGDLVIVDNAQTDGAAADTTSPAAAAKDTPADSEPKSSSPKKLDNGDEDQDMDSTTAEDTTAAAAKKEQGNKESI</sequence>
<feature type="compositionally biased region" description="Low complexity" evidence="2">
    <location>
        <begin position="605"/>
        <end position="614"/>
    </location>
</feature>
<evidence type="ECO:0008006" key="5">
    <source>
        <dbReference type="Google" id="ProtNLM"/>
    </source>
</evidence>
<dbReference type="AlphaFoldDB" id="A0AAE0P5P0"/>
<dbReference type="Pfam" id="PF09184">
    <property type="entry name" value="PPP4R2"/>
    <property type="match status" value="1"/>
</dbReference>
<comment type="similarity">
    <text evidence="1">Belongs to the PPP4R2 family.</text>
</comment>
<feature type="compositionally biased region" description="Low complexity" evidence="2">
    <location>
        <begin position="68"/>
        <end position="89"/>
    </location>
</feature>
<protein>
    <recommendedName>
        <fullName evidence="5">PPP4R2-domain-containing protein</fullName>
    </recommendedName>
</protein>
<gene>
    <name evidence="3" type="ORF">B0H63DRAFT_459280</name>
</gene>
<dbReference type="EMBL" id="JAULSW010000001">
    <property type="protein sequence ID" value="KAK3393806.1"/>
    <property type="molecule type" value="Genomic_DNA"/>
</dbReference>
<feature type="region of interest" description="Disordered" evidence="2">
    <location>
        <begin position="253"/>
        <end position="338"/>
    </location>
</feature>
<comment type="caution">
    <text evidence="3">The sequence shown here is derived from an EMBL/GenBank/DDBJ whole genome shotgun (WGS) entry which is preliminary data.</text>
</comment>
<feature type="compositionally biased region" description="Low complexity" evidence="2">
    <location>
        <begin position="562"/>
        <end position="578"/>
    </location>
</feature>
<evidence type="ECO:0000313" key="3">
    <source>
        <dbReference type="EMBL" id="KAK3393806.1"/>
    </source>
</evidence>
<dbReference type="PANTHER" id="PTHR16487:SF0">
    <property type="entry name" value="PROTEIN PHOSPHATASE 4 REGULATORY SUBUNIT 2-RELATED"/>
    <property type="match status" value="1"/>
</dbReference>
<proteinExistence type="inferred from homology"/>
<accession>A0AAE0P5P0</accession>
<feature type="compositionally biased region" description="Low complexity" evidence="2">
    <location>
        <begin position="289"/>
        <end position="321"/>
    </location>
</feature>
<dbReference type="GO" id="GO:0030289">
    <property type="term" value="C:protein phosphatase 4 complex"/>
    <property type="evidence" value="ECO:0007669"/>
    <property type="project" value="InterPro"/>
</dbReference>
<feature type="compositionally biased region" description="Low complexity" evidence="2">
    <location>
        <begin position="264"/>
        <end position="282"/>
    </location>
</feature>
<dbReference type="PANTHER" id="PTHR16487">
    <property type="entry name" value="PPP4R2-RELATED PROTEIN"/>
    <property type="match status" value="1"/>
</dbReference>
<feature type="compositionally biased region" description="Low complexity" evidence="2">
    <location>
        <begin position="396"/>
        <end position="413"/>
    </location>
</feature>
<dbReference type="InterPro" id="IPR015267">
    <property type="entry name" value="PPP4R2"/>
</dbReference>
<organism evidence="3 4">
    <name type="scientific">Podospora didyma</name>
    <dbReference type="NCBI Taxonomy" id="330526"/>
    <lineage>
        <taxon>Eukaryota</taxon>
        <taxon>Fungi</taxon>
        <taxon>Dikarya</taxon>
        <taxon>Ascomycota</taxon>
        <taxon>Pezizomycotina</taxon>
        <taxon>Sordariomycetes</taxon>
        <taxon>Sordariomycetidae</taxon>
        <taxon>Sordariales</taxon>
        <taxon>Podosporaceae</taxon>
        <taxon>Podospora</taxon>
    </lineage>
</organism>
<keyword evidence="4" id="KW-1185">Reference proteome</keyword>
<feature type="region of interest" description="Disordered" evidence="2">
    <location>
        <begin position="396"/>
        <end position="625"/>
    </location>
</feature>
<feature type="compositionally biased region" description="Low complexity" evidence="2">
    <location>
        <begin position="530"/>
        <end position="540"/>
    </location>
</feature>
<evidence type="ECO:0000256" key="1">
    <source>
        <dbReference type="ARBA" id="ARBA00009207"/>
    </source>
</evidence>
<feature type="compositionally biased region" description="Basic and acidic residues" evidence="2">
    <location>
        <begin position="579"/>
        <end position="595"/>
    </location>
</feature>
<feature type="compositionally biased region" description="Polar residues" evidence="2">
    <location>
        <begin position="94"/>
        <end position="106"/>
    </location>
</feature>
<reference evidence="3" key="2">
    <citation type="submission" date="2023-06" db="EMBL/GenBank/DDBJ databases">
        <authorList>
            <consortium name="Lawrence Berkeley National Laboratory"/>
            <person name="Haridas S."/>
            <person name="Hensen N."/>
            <person name="Bonometti L."/>
            <person name="Westerberg I."/>
            <person name="Brannstrom I.O."/>
            <person name="Guillou S."/>
            <person name="Cros-Aarteil S."/>
            <person name="Calhoun S."/>
            <person name="Kuo A."/>
            <person name="Mondo S."/>
            <person name="Pangilinan J."/>
            <person name="Riley R."/>
            <person name="LaButti K."/>
            <person name="Andreopoulos B."/>
            <person name="Lipzen A."/>
            <person name="Chen C."/>
            <person name="Yanf M."/>
            <person name="Daum C."/>
            <person name="Ng V."/>
            <person name="Clum A."/>
            <person name="Steindorff A."/>
            <person name="Ohm R."/>
            <person name="Martin F."/>
            <person name="Silar P."/>
            <person name="Natvig D."/>
            <person name="Lalanne C."/>
            <person name="Gautier V."/>
            <person name="Ament-velasquez S.L."/>
            <person name="Kruys A."/>
            <person name="Hutchinson M.I."/>
            <person name="Powell A.J."/>
            <person name="Barry K."/>
            <person name="Miller A.N."/>
            <person name="Grigoriev I.V."/>
            <person name="Debuchy R."/>
            <person name="Gladieux P."/>
            <person name="Thoren M.H."/>
            <person name="Johannesson H."/>
        </authorList>
    </citation>
    <scope>NUCLEOTIDE SEQUENCE</scope>
    <source>
        <strain evidence="3">CBS 232.78</strain>
    </source>
</reference>
<dbReference type="GO" id="GO:0005634">
    <property type="term" value="C:nucleus"/>
    <property type="evidence" value="ECO:0007669"/>
    <property type="project" value="TreeGrafter"/>
</dbReference>